<comment type="caution">
    <text evidence="1">The sequence shown here is derived from an EMBL/GenBank/DDBJ whole genome shotgun (WGS) entry which is preliminary data.</text>
</comment>
<gene>
    <name evidence="1" type="ORF">C8N26_0728</name>
</gene>
<dbReference type="InterPro" id="IPR013783">
    <property type="entry name" value="Ig-like_fold"/>
</dbReference>
<keyword evidence="2" id="KW-1185">Reference proteome</keyword>
<accession>A0A420E567</accession>
<sequence length="895" mass="96905">MLLNDTKPACKGERLKMFKNCIGENLKRYRNSMTGFFVVLFLFSVNVVNAQLVNTESSVQANFGVDADVYSGIVSFPNGAVFPFGTDDWFLGDSGKGVIDETPTAVTANLLVDDNASAEIRMSVPIYTVVDGRLWIDAVFIRDQNAQGNNTDSNVFTGGSDKNNDNPNTWTITDASVPQKNDIIDVFGHLRREGATVGTDEWAFLGASTRNDSGDSYLDFEYFRKKVNLVGGTIQSVEDLSATGGRTPYLFNPDGSVLQHGDIILSINYANGGANAIIKLYVWVELVGVPDSYFDTHNTLPFRPFEFKQDNNGYVQYDGGNGAGNYGYAEIQLREGAPDAVFSQVNDGGPVPAGPWGTINKGGNIVSDYQQTTFAEIAINASALGFDSSSSPGIDCISPLGSVIVKTRSSDSFTAELKDLAGPFDLANTPEVTVEIEGEDIACTEESITLTATATPEGNTFAYVWYKDDVELEGETGNTLEVTEAGTYRVAATLTFAPGIVGCTAEDEFEVNGEPLIPLNQVCPENQTIPECTSQEDINTAFGNWLSGFSNSGGNGTVTEKYYVNDQEVDINTLEAPDDCGGSITVKYEVSDECEQVKTCERTFTVTPDETNPEIVDVADYKLEGCNTPWPVNLTTDWTDNCSAGGQGIQSDGGVDQPDSADGCTQYRLYTFTITDDCGNSDTETTLVSRDYDMTNPEIVDVADYKLEGCNTPWPVNLTTDWTDNCSAGGQGIQSDGGVDQPDSADGCTQYRLYTFTITDDCGNSDTETTLVSRDYDMTNPEIVDVADYKLEGCNTPWPVNLTTDWTDNCSAGGQGIQSDGGVDQPDSADGCTQYRLYTFTITDDCGNSDTETTLVSRDYDMTNPEIVDVADYKLEGCNTPWPDNLTTDWTDNCS</sequence>
<dbReference type="EMBL" id="RAQM01000006">
    <property type="protein sequence ID" value="RKF05324.1"/>
    <property type="molecule type" value="Genomic_DNA"/>
</dbReference>
<proteinExistence type="predicted"/>
<dbReference type="Gene3D" id="2.60.40.10">
    <property type="entry name" value="Immunoglobulins"/>
    <property type="match status" value="1"/>
</dbReference>
<name>A0A420E567_9FLAO</name>
<protein>
    <recommendedName>
        <fullName evidence="3">Ig-like domain-containing protein</fullName>
    </recommendedName>
</protein>
<evidence type="ECO:0008006" key="3">
    <source>
        <dbReference type="Google" id="ProtNLM"/>
    </source>
</evidence>
<dbReference type="AlphaFoldDB" id="A0A420E567"/>
<evidence type="ECO:0000313" key="2">
    <source>
        <dbReference type="Proteomes" id="UP000285780"/>
    </source>
</evidence>
<feature type="non-terminal residue" evidence="1">
    <location>
        <position position="895"/>
    </location>
</feature>
<evidence type="ECO:0000313" key="1">
    <source>
        <dbReference type="EMBL" id="RKF05324.1"/>
    </source>
</evidence>
<organism evidence="1 2">
    <name type="scientific">Tenacibaculum lutimaris</name>
    <dbReference type="NCBI Taxonomy" id="285258"/>
    <lineage>
        <taxon>Bacteria</taxon>
        <taxon>Pseudomonadati</taxon>
        <taxon>Bacteroidota</taxon>
        <taxon>Flavobacteriia</taxon>
        <taxon>Flavobacteriales</taxon>
        <taxon>Flavobacteriaceae</taxon>
        <taxon>Tenacibaculum</taxon>
    </lineage>
</organism>
<dbReference type="Proteomes" id="UP000285780">
    <property type="component" value="Unassembled WGS sequence"/>
</dbReference>
<reference evidence="1 2" key="1">
    <citation type="submission" date="2018-09" db="EMBL/GenBank/DDBJ databases">
        <title>Genomic Encyclopedia of Archaeal and Bacterial Type Strains, Phase II (KMG-II): from individual species to whole genera.</title>
        <authorList>
            <person name="Goeker M."/>
        </authorList>
    </citation>
    <scope>NUCLEOTIDE SEQUENCE [LARGE SCALE GENOMIC DNA]</scope>
    <source>
        <strain evidence="1 2">DSM 16505</strain>
    </source>
</reference>